<dbReference type="Gene3D" id="3.30.9.10">
    <property type="entry name" value="D-Amino Acid Oxidase, subunit A, domain 2"/>
    <property type="match status" value="1"/>
</dbReference>
<proteinExistence type="predicted"/>
<protein>
    <recommendedName>
        <fullName evidence="2">FAD dependent oxidoreductase domain-containing protein</fullName>
    </recommendedName>
</protein>
<dbReference type="PANTHER" id="PTHR13847">
    <property type="entry name" value="SARCOSINE DEHYDROGENASE-RELATED"/>
    <property type="match status" value="1"/>
</dbReference>
<dbReference type="InterPro" id="IPR036188">
    <property type="entry name" value="FAD/NAD-bd_sf"/>
</dbReference>
<dbReference type="EMBL" id="SGPJ01000096">
    <property type="protein sequence ID" value="THG98993.1"/>
    <property type="molecule type" value="Genomic_DNA"/>
</dbReference>
<gene>
    <name evidence="3" type="ORF">EW026_g3279</name>
</gene>
<comment type="caution">
    <text evidence="3">The sequence shown here is derived from an EMBL/GenBank/DDBJ whole genome shotgun (WGS) entry which is preliminary data.</text>
</comment>
<dbReference type="SUPFAM" id="SSF51905">
    <property type="entry name" value="FAD/NAD(P)-binding domain"/>
    <property type="match status" value="1"/>
</dbReference>
<dbReference type="InterPro" id="IPR006076">
    <property type="entry name" value="FAD-dep_OxRdtase"/>
</dbReference>
<sequence>MGSVLSRAKLILGAVVLINRALDTLSKRFKASPGLPVSNPSLPFWTIPKSTISSEGRALPEDADIVIIGSGITGTSFAYHALKRDSSLRVVILEARDVCSGATGRNGGHINPPLFDGWKDLKERHGESDAKMLIRFRLAHVQDLKAVATEEHILKESQIRVTEHLEVHINREYFEEAREELEGWKADMPDEAEAFAAFEESQVVEDGLRSFVFHPGGLGYDYLTQLPSGEHELMFGGGWASAFDSAFADIGVSDDSSFSLSVASHLAGALPLYFGTGSWGKEKQPDTSDDDGGIKWGEGRTKAQWGGILGISADGLPWVGRLPRKISGRAEPPTTCTSRERSGSSGKTETETSTSDSLDDVVVRDRLRTASPGEWIAAGYTGEGMVHAWMSGKALACMVQDAEDEMKDWFPEMLRVTEDRWKKANLEEFISRRL</sequence>
<keyword evidence="4" id="KW-1185">Reference proteome</keyword>
<dbReference type="PANTHER" id="PTHR13847:SF213">
    <property type="entry name" value="DEPENDENT OXIDOREDUCTASE, PUTATIVE-RELATED"/>
    <property type="match status" value="1"/>
</dbReference>
<accession>A0A4S4KL74</accession>
<feature type="region of interest" description="Disordered" evidence="1">
    <location>
        <begin position="323"/>
        <end position="359"/>
    </location>
</feature>
<name>A0A4S4KL74_9APHY</name>
<evidence type="ECO:0000256" key="1">
    <source>
        <dbReference type="SAM" id="MobiDB-lite"/>
    </source>
</evidence>
<reference evidence="3 4" key="1">
    <citation type="submission" date="2019-02" db="EMBL/GenBank/DDBJ databases">
        <title>Genome sequencing of the rare red list fungi Phlebia centrifuga.</title>
        <authorList>
            <person name="Buettner E."/>
            <person name="Kellner H."/>
        </authorList>
    </citation>
    <scope>NUCLEOTIDE SEQUENCE [LARGE SCALE GENOMIC DNA]</scope>
    <source>
        <strain evidence="3 4">DSM 108282</strain>
    </source>
</reference>
<evidence type="ECO:0000259" key="2">
    <source>
        <dbReference type="Pfam" id="PF01266"/>
    </source>
</evidence>
<dbReference type="AlphaFoldDB" id="A0A4S4KL74"/>
<dbReference type="Pfam" id="PF01266">
    <property type="entry name" value="DAO"/>
    <property type="match status" value="1"/>
</dbReference>
<dbReference type="Gene3D" id="3.50.50.60">
    <property type="entry name" value="FAD/NAD(P)-binding domain"/>
    <property type="match status" value="1"/>
</dbReference>
<evidence type="ECO:0000313" key="4">
    <source>
        <dbReference type="Proteomes" id="UP000309038"/>
    </source>
</evidence>
<feature type="region of interest" description="Disordered" evidence="1">
    <location>
        <begin position="278"/>
        <end position="297"/>
    </location>
</feature>
<dbReference type="Proteomes" id="UP000309038">
    <property type="component" value="Unassembled WGS sequence"/>
</dbReference>
<feature type="compositionally biased region" description="Low complexity" evidence="1">
    <location>
        <begin position="343"/>
        <end position="356"/>
    </location>
</feature>
<dbReference type="GO" id="GO:0005737">
    <property type="term" value="C:cytoplasm"/>
    <property type="evidence" value="ECO:0007669"/>
    <property type="project" value="TreeGrafter"/>
</dbReference>
<organism evidence="3 4">
    <name type="scientific">Hermanssonia centrifuga</name>
    <dbReference type="NCBI Taxonomy" id="98765"/>
    <lineage>
        <taxon>Eukaryota</taxon>
        <taxon>Fungi</taxon>
        <taxon>Dikarya</taxon>
        <taxon>Basidiomycota</taxon>
        <taxon>Agaricomycotina</taxon>
        <taxon>Agaricomycetes</taxon>
        <taxon>Polyporales</taxon>
        <taxon>Meruliaceae</taxon>
        <taxon>Hermanssonia</taxon>
    </lineage>
</organism>
<evidence type="ECO:0000313" key="3">
    <source>
        <dbReference type="EMBL" id="THG98993.1"/>
    </source>
</evidence>
<feature type="domain" description="FAD dependent oxidoreductase" evidence="2">
    <location>
        <begin position="64"/>
        <end position="195"/>
    </location>
</feature>